<evidence type="ECO:0000313" key="2">
    <source>
        <dbReference type="EMBL" id="MBK6266353.1"/>
    </source>
</evidence>
<dbReference type="InterPro" id="IPR026444">
    <property type="entry name" value="Secre_tail"/>
</dbReference>
<dbReference type="PROSITE" id="PS50853">
    <property type="entry name" value="FN3"/>
    <property type="match status" value="1"/>
</dbReference>
<dbReference type="SUPFAM" id="SSF63829">
    <property type="entry name" value="Calcium-dependent phosphotriesterase"/>
    <property type="match status" value="1"/>
</dbReference>
<reference evidence="2" key="1">
    <citation type="submission" date="2021-01" db="EMBL/GenBank/DDBJ databases">
        <title>Marivirga aurantiaca sp. nov., isolated from intertidal surface sediments.</title>
        <authorList>
            <person name="Zhang M."/>
        </authorList>
    </citation>
    <scope>NUCLEOTIDE SEQUENCE</scope>
    <source>
        <strain evidence="2">S37H4</strain>
    </source>
</reference>
<evidence type="ECO:0000313" key="3">
    <source>
        <dbReference type="Proteomes" id="UP000611723"/>
    </source>
</evidence>
<comment type="caution">
    <text evidence="2">The sequence shown here is derived from an EMBL/GenBank/DDBJ whole genome shotgun (WGS) entry which is preliminary data.</text>
</comment>
<sequence>MNHYYKLILVLTTNLLLSNIALSQVFDETFKPAILGNSLIKEIVPISEERNIIVGDFFYLNGEKTANIAVVNSDGSKDPNFKIDEEELPEGEFFTAFYDAEINKIYGGGHFESGIGLIRFNMDGSIDQTFNAFSDCNNVHHIRKQSTGKIVVFTTNFPETMYRLTSTGELDNSFQGSTGPSTYTTASITFEILENDKIIFGGDFENFNGEANNTIVLLNEDGTIDENFDIGAINQSNGGNAMVSNINPLTDGRYFISGSFSSIQGNDANNYAIIDETGKSDPSFTLQGQAGSTFTGNVSSTITNDNHFILHGRTSFSNALVSKVDLNGNFVSNFNKINLSISTPEGYYFDYNSIVLNGQNFYTAGQFNSSGTLDLNRTLKADLNGNIVEDYTVQIGYKASINDALLLENGKTLIVGEFTKIDNTETSNIALINPDGSVDTEFINAIGTGIDGVPRSLVKASDGSVIVTGRFDSFNGNTVNNIMKISTSGVLDESFEANLQTISLGIVGNDILELANEKIIVTGHFNYVNGEERHSIAMLNLDGSLDLNFDASNLLETNSTVNAIAIKDNETIVIAGEKEVNNESFLMELNTNGELVFDYMASNDIAKYSVSAISVLSNNSIIASSYNKETFNDWPLLQFNTEGILVDETSINSSQNSFNTMMPINDSTLYVGGQFLSINGYPIEGFAKIGLDGQVYTDFDYGLITPGDYAGASINKIINYNENQLLICGAFLGNEDFPLFNMGILNIAAPLTPQNLNVSFDFENGNSITWNSNDSKLPQFEIYKKSAADNFVVIDTSSAETYSFIDDNINLKEDYVYKIRAINSGFYSQFTDEISILTDSILPINSANFDFNFLAGTEITMPVPAKEYGTDHSITLYKSSDSENFTEVLTSVNIESLNYTDNEVELNKEYEYKTKSTVGIFTSEFSNTFNYTTPESAFLEVPYELNTNIQNDQITISWEYDQAVLGFEVLKLTGTESEFGVADTVETTTFNDQDIELFQTYNYKIKAFNAFESSDYAELESALITAQSERLSSKLKAFPVPATDKLSISMDGTKIQNIHLINTQGKIVLKQTAEKDNLTLDIKSLEKGIYLLKVISNGEYAIKRIVKE</sequence>
<dbReference type="InterPro" id="IPR013783">
    <property type="entry name" value="Ig-like_fold"/>
</dbReference>
<dbReference type="Pfam" id="PF18962">
    <property type="entry name" value="Por_Secre_tail"/>
    <property type="match status" value="1"/>
</dbReference>
<dbReference type="AlphaFoldDB" id="A0A935CCW4"/>
<dbReference type="Gene3D" id="2.80.10.50">
    <property type="match status" value="4"/>
</dbReference>
<proteinExistence type="predicted"/>
<dbReference type="NCBIfam" id="TIGR04183">
    <property type="entry name" value="Por_Secre_tail"/>
    <property type="match status" value="1"/>
</dbReference>
<feature type="domain" description="Fibronectin type-III" evidence="1">
    <location>
        <begin position="752"/>
        <end position="841"/>
    </location>
</feature>
<dbReference type="Pfam" id="PF17164">
    <property type="entry name" value="DUF5122"/>
    <property type="match status" value="6"/>
</dbReference>
<dbReference type="Gene3D" id="2.60.40.10">
    <property type="entry name" value="Immunoglobulins"/>
    <property type="match status" value="2"/>
</dbReference>
<dbReference type="InterPro" id="IPR013431">
    <property type="entry name" value="Delta_60_rpt"/>
</dbReference>
<protein>
    <submittedName>
        <fullName evidence="2">T9SS type A sorting domain-containing protein</fullName>
    </submittedName>
</protein>
<dbReference type="CDD" id="cd00063">
    <property type="entry name" value="FN3"/>
    <property type="match status" value="2"/>
</dbReference>
<gene>
    <name evidence="2" type="ORF">JKA74_15010</name>
</gene>
<dbReference type="InterPro" id="IPR036116">
    <property type="entry name" value="FN3_sf"/>
</dbReference>
<organism evidence="2 3">
    <name type="scientific">Marivirga aurantiaca</name>
    <dbReference type="NCBI Taxonomy" id="2802615"/>
    <lineage>
        <taxon>Bacteria</taxon>
        <taxon>Pseudomonadati</taxon>
        <taxon>Bacteroidota</taxon>
        <taxon>Cytophagia</taxon>
        <taxon>Cytophagales</taxon>
        <taxon>Marivirgaceae</taxon>
        <taxon>Marivirga</taxon>
    </lineage>
</organism>
<dbReference type="RefSeq" id="WP_201432030.1">
    <property type="nucleotide sequence ID" value="NZ_JAEQBW010000007.1"/>
</dbReference>
<evidence type="ECO:0000259" key="1">
    <source>
        <dbReference type="PROSITE" id="PS50853"/>
    </source>
</evidence>
<keyword evidence="3" id="KW-1185">Reference proteome</keyword>
<dbReference type="Proteomes" id="UP000611723">
    <property type="component" value="Unassembled WGS sequence"/>
</dbReference>
<dbReference type="EMBL" id="JAEQBW010000007">
    <property type="protein sequence ID" value="MBK6266353.1"/>
    <property type="molecule type" value="Genomic_DNA"/>
</dbReference>
<dbReference type="NCBIfam" id="TIGR02608">
    <property type="entry name" value="delta_60_rpt"/>
    <property type="match status" value="1"/>
</dbReference>
<dbReference type="SUPFAM" id="SSF49265">
    <property type="entry name" value="Fibronectin type III"/>
    <property type="match status" value="2"/>
</dbReference>
<name>A0A935CCW4_9BACT</name>
<dbReference type="InterPro" id="IPR003961">
    <property type="entry name" value="FN3_dom"/>
</dbReference>
<accession>A0A935CCW4</accession>